<keyword evidence="2" id="KW-1185">Reference proteome</keyword>
<comment type="caution">
    <text evidence="1">The sequence shown here is derived from an EMBL/GenBank/DDBJ whole genome shotgun (WGS) entry which is preliminary data.</text>
</comment>
<dbReference type="Proteomes" id="UP000517753">
    <property type="component" value="Unassembled WGS sequence"/>
</dbReference>
<evidence type="ECO:0000313" key="1">
    <source>
        <dbReference type="EMBL" id="NYD89004.1"/>
    </source>
</evidence>
<proteinExistence type="predicted"/>
<organism evidence="1 2">
    <name type="scientific">Sphingomonas melonis</name>
    <dbReference type="NCBI Taxonomy" id="152682"/>
    <lineage>
        <taxon>Bacteria</taxon>
        <taxon>Pseudomonadati</taxon>
        <taxon>Pseudomonadota</taxon>
        <taxon>Alphaproteobacteria</taxon>
        <taxon>Sphingomonadales</taxon>
        <taxon>Sphingomonadaceae</taxon>
        <taxon>Sphingomonas</taxon>
    </lineage>
</organism>
<accession>A0A7Y9FKJ7</accession>
<sequence>MALDRVHLRKLLYLFLLSEKRRLSEIRSDALQTMERRDEGPSPGADFHAPFWRDAKIHAAGLDDLHTLTSQTMAKGKFRKRLYPLLRDGFLLWWNEKRRWINEPIESLPKSIKSTFGFAEIEGVVKVENLLSLKIGDDRFRYVYPYFCEKPPMDAETARLGLWLMSEALPDLPLAEMRILDVLRGEAYSPDIYPLIGNEEEVFALRYRRILREWRNQMT</sequence>
<protein>
    <submittedName>
        <fullName evidence="1">Uncharacterized protein</fullName>
    </submittedName>
</protein>
<dbReference type="AlphaFoldDB" id="A0A7Y9FKJ7"/>
<gene>
    <name evidence="1" type="ORF">HD841_000773</name>
</gene>
<reference evidence="1 2" key="1">
    <citation type="submission" date="2020-08" db="EMBL/GenBank/DDBJ databases">
        <title>The Agave Microbiome: Exploring the role of microbial communities in plant adaptations to desert environments.</title>
        <authorList>
            <person name="Partida-Martinez L.P."/>
        </authorList>
    </citation>
    <scope>NUCLEOTIDE SEQUENCE [LARGE SCALE GENOMIC DNA]</scope>
    <source>
        <strain evidence="1 2">AS2.3</strain>
    </source>
</reference>
<dbReference type="RefSeq" id="WP_179507528.1">
    <property type="nucleotide sequence ID" value="NZ_JACCBY010000001.1"/>
</dbReference>
<dbReference type="EMBL" id="JACCBY010000001">
    <property type="protein sequence ID" value="NYD89004.1"/>
    <property type="molecule type" value="Genomic_DNA"/>
</dbReference>
<name>A0A7Y9FKJ7_9SPHN</name>
<evidence type="ECO:0000313" key="2">
    <source>
        <dbReference type="Proteomes" id="UP000517753"/>
    </source>
</evidence>